<evidence type="ECO:0000256" key="2">
    <source>
        <dbReference type="ARBA" id="ARBA00022884"/>
    </source>
</evidence>
<evidence type="ECO:0000313" key="6">
    <source>
        <dbReference type="EMBL" id="KAL0488360.1"/>
    </source>
</evidence>
<keyword evidence="7" id="KW-1185">Reference proteome</keyword>
<dbReference type="PANTHER" id="PTHR11586:SF33">
    <property type="entry name" value="AMINOACYL TRNA SYNTHASE COMPLEX-INTERACTING MULTIFUNCTIONAL PROTEIN 1"/>
    <property type="match status" value="1"/>
</dbReference>
<feature type="region of interest" description="Disordered" evidence="4">
    <location>
        <begin position="16"/>
        <end position="54"/>
    </location>
</feature>
<evidence type="ECO:0000256" key="4">
    <source>
        <dbReference type="SAM" id="MobiDB-lite"/>
    </source>
</evidence>
<dbReference type="Pfam" id="PF01588">
    <property type="entry name" value="tRNA_bind"/>
    <property type="match status" value="1"/>
</dbReference>
<evidence type="ECO:0000256" key="3">
    <source>
        <dbReference type="PROSITE-ProRule" id="PRU00209"/>
    </source>
</evidence>
<dbReference type="CDD" id="cd02799">
    <property type="entry name" value="tRNA_bind_EMAP-II_like"/>
    <property type="match status" value="1"/>
</dbReference>
<evidence type="ECO:0000313" key="7">
    <source>
        <dbReference type="Proteomes" id="UP001431209"/>
    </source>
</evidence>
<sequence length="219" mass="24106">MVLEKSLDLLNDIIGKVTGEPAKDSKPKVEVKEKKTEQPKEKPAPKKQAKKNAPQEITPYALNIRVGKILSVERHPDADSLFIEKIDVGEEKPRNVCSGLVGKIEQSDIQDKYVLVVCNLKPGNMRGVTSEAMILCATDAVTNAVELLKIPTSAKVGDKVDYEGYDAQDPDEQVNPKKLTKLMPLWGTDAQGNVVFDKTHVVKISEEVVKSTFINSVVK</sequence>
<evidence type="ECO:0000259" key="5">
    <source>
        <dbReference type="PROSITE" id="PS50886"/>
    </source>
</evidence>
<organism evidence="6 7">
    <name type="scientific">Acrasis kona</name>
    <dbReference type="NCBI Taxonomy" id="1008807"/>
    <lineage>
        <taxon>Eukaryota</taxon>
        <taxon>Discoba</taxon>
        <taxon>Heterolobosea</taxon>
        <taxon>Tetramitia</taxon>
        <taxon>Eutetramitia</taxon>
        <taxon>Acrasidae</taxon>
        <taxon>Acrasis</taxon>
    </lineage>
</organism>
<dbReference type="InterPro" id="IPR012340">
    <property type="entry name" value="NA-bd_OB-fold"/>
</dbReference>
<feature type="domain" description="TRNA-binding" evidence="5">
    <location>
        <begin position="58"/>
        <end position="161"/>
    </location>
</feature>
<dbReference type="Gene3D" id="2.40.50.140">
    <property type="entry name" value="Nucleic acid-binding proteins"/>
    <property type="match status" value="1"/>
</dbReference>
<dbReference type="PROSITE" id="PS50886">
    <property type="entry name" value="TRBD"/>
    <property type="match status" value="1"/>
</dbReference>
<dbReference type="InterPro" id="IPR051270">
    <property type="entry name" value="Tyrosine-tRNA_ligase_regulator"/>
</dbReference>
<keyword evidence="2 3" id="KW-0694">RNA-binding</keyword>
<feature type="compositionally biased region" description="Basic and acidic residues" evidence="4">
    <location>
        <begin position="21"/>
        <end position="44"/>
    </location>
</feature>
<name>A0AAW2ZFY6_9EUKA</name>
<dbReference type="Proteomes" id="UP001431209">
    <property type="component" value="Unassembled WGS sequence"/>
</dbReference>
<comment type="caution">
    <text evidence="6">The sequence shown here is derived from an EMBL/GenBank/DDBJ whole genome shotgun (WGS) entry which is preliminary data.</text>
</comment>
<dbReference type="AlphaFoldDB" id="A0AAW2ZFY6"/>
<gene>
    <name evidence="6" type="ORF">AKO1_008779</name>
</gene>
<reference evidence="6 7" key="1">
    <citation type="submission" date="2024-03" db="EMBL/GenBank/DDBJ databases">
        <title>The Acrasis kona genome and developmental transcriptomes reveal deep origins of eukaryotic multicellular pathways.</title>
        <authorList>
            <person name="Sheikh S."/>
            <person name="Fu C.-J."/>
            <person name="Brown M.W."/>
            <person name="Baldauf S.L."/>
        </authorList>
    </citation>
    <scope>NUCLEOTIDE SEQUENCE [LARGE SCALE GENOMIC DNA]</scope>
    <source>
        <strain evidence="6 7">ATCC MYA-3509</strain>
    </source>
</reference>
<accession>A0AAW2ZFY6</accession>
<protein>
    <recommendedName>
        <fullName evidence="5">tRNA-binding domain-containing protein</fullName>
    </recommendedName>
</protein>
<dbReference type="InterPro" id="IPR002547">
    <property type="entry name" value="tRNA-bd_dom"/>
</dbReference>
<dbReference type="SUPFAM" id="SSF50249">
    <property type="entry name" value="Nucleic acid-binding proteins"/>
    <property type="match status" value="1"/>
</dbReference>
<dbReference type="GO" id="GO:0000049">
    <property type="term" value="F:tRNA binding"/>
    <property type="evidence" value="ECO:0007669"/>
    <property type="project" value="UniProtKB-UniRule"/>
</dbReference>
<dbReference type="PANTHER" id="PTHR11586">
    <property type="entry name" value="TRNA-AMINOACYLATION COFACTOR ARC1 FAMILY MEMBER"/>
    <property type="match status" value="1"/>
</dbReference>
<proteinExistence type="predicted"/>
<dbReference type="EMBL" id="JAOPGA020001434">
    <property type="protein sequence ID" value="KAL0488360.1"/>
    <property type="molecule type" value="Genomic_DNA"/>
</dbReference>
<evidence type="ECO:0000256" key="1">
    <source>
        <dbReference type="ARBA" id="ARBA00022555"/>
    </source>
</evidence>
<keyword evidence="1 3" id="KW-0820">tRNA-binding</keyword>